<proteinExistence type="predicted"/>
<evidence type="ECO:0000256" key="4">
    <source>
        <dbReference type="ARBA" id="ARBA00022729"/>
    </source>
</evidence>
<keyword evidence="8" id="KW-0675">Receptor</keyword>
<evidence type="ECO:0000256" key="6">
    <source>
        <dbReference type="ARBA" id="ARBA00023136"/>
    </source>
</evidence>
<dbReference type="PANTHER" id="PTHR25466:SF3">
    <property type="entry name" value="PROGRAMMED CELL DEATH 1 LIGAND 1"/>
    <property type="match status" value="1"/>
</dbReference>
<dbReference type="InterPro" id="IPR036179">
    <property type="entry name" value="Ig-like_dom_sf"/>
</dbReference>
<evidence type="ECO:0000256" key="10">
    <source>
        <dbReference type="ARBA" id="ARBA00023319"/>
    </source>
</evidence>
<evidence type="ECO:0000256" key="7">
    <source>
        <dbReference type="ARBA" id="ARBA00023157"/>
    </source>
</evidence>
<keyword evidence="5 11" id="KW-1133">Transmembrane helix</keyword>
<dbReference type="AlphaFoldDB" id="A0A4D9DHZ7"/>
<feature type="chain" id="PRO_5020027935" evidence="12">
    <location>
        <begin position="21"/>
        <end position="315"/>
    </location>
</feature>
<evidence type="ECO:0000256" key="9">
    <source>
        <dbReference type="ARBA" id="ARBA00023180"/>
    </source>
</evidence>
<evidence type="ECO:0000256" key="3">
    <source>
        <dbReference type="ARBA" id="ARBA00022692"/>
    </source>
</evidence>
<dbReference type="GO" id="GO:0007166">
    <property type="term" value="P:cell surface receptor signaling pathway"/>
    <property type="evidence" value="ECO:0007669"/>
    <property type="project" value="TreeGrafter"/>
</dbReference>
<keyword evidence="3 11" id="KW-0812">Transmembrane</keyword>
<keyword evidence="13" id="KW-0121">Carboxypeptidase</keyword>
<organism evidence="13 14">
    <name type="scientific">Platysternon megacephalum</name>
    <name type="common">big-headed turtle</name>
    <dbReference type="NCBI Taxonomy" id="55544"/>
    <lineage>
        <taxon>Eukaryota</taxon>
        <taxon>Metazoa</taxon>
        <taxon>Chordata</taxon>
        <taxon>Craniata</taxon>
        <taxon>Vertebrata</taxon>
        <taxon>Euteleostomi</taxon>
        <taxon>Archelosauria</taxon>
        <taxon>Testudinata</taxon>
        <taxon>Testudines</taxon>
        <taxon>Cryptodira</taxon>
        <taxon>Durocryptodira</taxon>
        <taxon>Testudinoidea</taxon>
        <taxon>Platysternidae</taxon>
        <taxon>Platysternon</taxon>
    </lineage>
</organism>
<keyword evidence="4 12" id="KW-0732">Signal</keyword>
<gene>
    <name evidence="13" type="ORF">DR999_PMT22482</name>
</gene>
<dbReference type="GO" id="GO:0009897">
    <property type="term" value="C:external side of plasma membrane"/>
    <property type="evidence" value="ECO:0007669"/>
    <property type="project" value="TreeGrafter"/>
</dbReference>
<evidence type="ECO:0000256" key="5">
    <source>
        <dbReference type="ARBA" id="ARBA00022989"/>
    </source>
</evidence>
<dbReference type="SUPFAM" id="SSF48726">
    <property type="entry name" value="Immunoglobulin"/>
    <property type="match status" value="1"/>
</dbReference>
<dbReference type="GO" id="GO:0071222">
    <property type="term" value="P:cellular response to lipopolysaccharide"/>
    <property type="evidence" value="ECO:0007669"/>
    <property type="project" value="TreeGrafter"/>
</dbReference>
<evidence type="ECO:0000313" key="13">
    <source>
        <dbReference type="EMBL" id="TFJ95817.1"/>
    </source>
</evidence>
<comment type="subcellular location">
    <subcellularLocation>
        <location evidence="1">Cell membrane</location>
        <topology evidence="1">Single-pass type I membrane protein</topology>
    </subcellularLocation>
</comment>
<feature type="signal peptide" evidence="12">
    <location>
        <begin position="1"/>
        <end position="20"/>
    </location>
</feature>
<evidence type="ECO:0000256" key="12">
    <source>
        <dbReference type="SAM" id="SignalP"/>
    </source>
</evidence>
<dbReference type="STRING" id="55544.A0A4D9DHZ7"/>
<name>A0A4D9DHZ7_9SAUR</name>
<evidence type="ECO:0000313" key="14">
    <source>
        <dbReference type="Proteomes" id="UP000297703"/>
    </source>
</evidence>
<keyword evidence="9" id="KW-0325">Glycoprotein</keyword>
<dbReference type="InterPro" id="IPR051713">
    <property type="entry name" value="T-cell_Activation_Regulation"/>
</dbReference>
<dbReference type="Proteomes" id="UP000297703">
    <property type="component" value="Unassembled WGS sequence"/>
</dbReference>
<feature type="transmembrane region" description="Helical" evidence="11">
    <location>
        <begin position="257"/>
        <end position="277"/>
    </location>
</feature>
<dbReference type="GO" id="GO:0031295">
    <property type="term" value="P:T cell costimulation"/>
    <property type="evidence" value="ECO:0007669"/>
    <property type="project" value="TreeGrafter"/>
</dbReference>
<reference evidence="13 14" key="2">
    <citation type="submission" date="2019-04" db="EMBL/GenBank/DDBJ databases">
        <title>The genome sequence of big-headed turtle.</title>
        <authorList>
            <person name="Gong S."/>
        </authorList>
    </citation>
    <scope>NUCLEOTIDE SEQUENCE [LARGE SCALE GENOMIC DNA]</scope>
    <source>
        <strain evidence="13">DO16091913</strain>
        <tissue evidence="13">Muscle</tissue>
    </source>
</reference>
<keyword evidence="6 11" id="KW-0472">Membrane</keyword>
<reference evidence="13 14" key="1">
    <citation type="submission" date="2019-04" db="EMBL/GenBank/DDBJ databases">
        <title>Draft genome of the big-headed turtle Platysternon megacephalum.</title>
        <authorList>
            <person name="Gong S."/>
        </authorList>
    </citation>
    <scope>NUCLEOTIDE SEQUENCE [LARGE SCALE GENOMIC DNA]</scope>
    <source>
        <strain evidence="13">DO16091913</strain>
        <tissue evidence="13">Muscle</tissue>
    </source>
</reference>
<accession>A0A4D9DHZ7</accession>
<dbReference type="OrthoDB" id="9423327at2759"/>
<evidence type="ECO:0000256" key="11">
    <source>
        <dbReference type="SAM" id="Phobius"/>
    </source>
</evidence>
<sequence length="315" mass="35285">MDSLQKTAVCLLFLSVSSSATDSQFATFICNAVKTEYNKTATISCTGNKKITNVLVKRCENCNKQNSCLETIINTWVGNDSSENGRIQLVLQHNVSELHIQEVKATDQRVYQWSLHSDAGEYYNCTTLEITAPEIEPNFTGNGRKLTCLSPIGHRQRQIHWFDGHGNNLTGSASLVSEEGEGGLTSLTSTLHETPTLTASEYCCTVLYDVHTKRNKTKCLSAHKAVTDYLRFTPTPDQEILKTMKYPETPKTKKEHVATILVLVVLVLCCFAAVLYYRHRQRAMAKGNFADLLRTLLPILRQHEKAEENAPNQEV</sequence>
<dbReference type="GO" id="GO:0004180">
    <property type="term" value="F:carboxypeptidase activity"/>
    <property type="evidence" value="ECO:0007669"/>
    <property type="project" value="UniProtKB-KW"/>
</dbReference>
<keyword evidence="2" id="KW-1003">Cell membrane</keyword>
<keyword evidence="7" id="KW-1015">Disulfide bond</keyword>
<dbReference type="PANTHER" id="PTHR25466">
    <property type="entry name" value="T-LYMPHOCYTE ACTIVATION ANTIGEN"/>
    <property type="match status" value="1"/>
</dbReference>
<evidence type="ECO:0000256" key="8">
    <source>
        <dbReference type="ARBA" id="ARBA00023170"/>
    </source>
</evidence>
<keyword evidence="13" id="KW-0645">Protease</keyword>
<comment type="caution">
    <text evidence="13">The sequence shown here is derived from an EMBL/GenBank/DDBJ whole genome shotgun (WGS) entry which is preliminary data.</text>
</comment>
<dbReference type="GO" id="GO:0006955">
    <property type="term" value="P:immune response"/>
    <property type="evidence" value="ECO:0007669"/>
    <property type="project" value="TreeGrafter"/>
</dbReference>
<dbReference type="Gene3D" id="2.60.40.10">
    <property type="entry name" value="Immunoglobulins"/>
    <property type="match status" value="1"/>
</dbReference>
<evidence type="ECO:0000256" key="1">
    <source>
        <dbReference type="ARBA" id="ARBA00004251"/>
    </source>
</evidence>
<keyword evidence="13" id="KW-0378">Hydrolase</keyword>
<dbReference type="EMBL" id="QXTE01001240">
    <property type="protein sequence ID" value="TFJ95817.1"/>
    <property type="molecule type" value="Genomic_DNA"/>
</dbReference>
<evidence type="ECO:0000256" key="2">
    <source>
        <dbReference type="ARBA" id="ARBA00022475"/>
    </source>
</evidence>
<keyword evidence="10" id="KW-0393">Immunoglobulin domain</keyword>
<keyword evidence="14" id="KW-1185">Reference proteome</keyword>
<dbReference type="InterPro" id="IPR013783">
    <property type="entry name" value="Ig-like_fold"/>
</dbReference>
<dbReference type="GO" id="GO:0042130">
    <property type="term" value="P:negative regulation of T cell proliferation"/>
    <property type="evidence" value="ECO:0007669"/>
    <property type="project" value="TreeGrafter"/>
</dbReference>
<dbReference type="GO" id="GO:0042102">
    <property type="term" value="P:positive regulation of T cell proliferation"/>
    <property type="evidence" value="ECO:0007669"/>
    <property type="project" value="TreeGrafter"/>
</dbReference>
<protein>
    <submittedName>
        <fullName evidence="13">Carboxypeptidase</fullName>
    </submittedName>
</protein>